<reference evidence="2" key="1">
    <citation type="submission" date="2015-09" db="EMBL/GenBank/DDBJ databases">
        <authorList>
            <consortium name="Pathogen Informatics"/>
        </authorList>
    </citation>
    <scope>NUCLEOTIDE SEQUENCE [LARGE SCALE GENOMIC DNA]</scope>
    <source>
        <strain evidence="2">Lake Konstanz</strain>
    </source>
</reference>
<feature type="non-terminal residue" evidence="1">
    <location>
        <position position="1"/>
    </location>
</feature>
<sequence length="592" mass="65934">LTILNASRGGYLYWKYRSRVFEPFSQEGPQNAELVTKFNALRRAVDAVCAVWSAEPDEQRVNALSARDALLWEAFELDYKSEGKCRSRLIGEAIFAAVESDGECALALGNSRLAALIVAQCRQVAEQMVTYQLCARAFATNVRHDVLQPVVKFFRRLNALQAIKGDDACTLIVESFRYAIFDGYASTKRGYGANDLMTRRGVLVDNSNVVEYDKFDKEAYVEVTHLSVVPEAPPTAVSIRTPASRVHCVDDIPTHIACYRKDLGRFSISPAMVVVLSNSMPSAFEETFSNIGDVFERAVAKFLYFATLVFFGRPVGELVNFIAAPLAIIGSHAQAALDSARCIGFDSLELRISGSLNADHLVSEKTSKGNRYKAEKQFAKLWRGNAAVRGRARAHHQHCAWIEISPPSLPSADVVLHIPGVITLPFQCKDVGQLYEAEQIRNALSSMRRTEAPEAPKDPLEAASMNRFAEKLHALGAPVVPVLYMSRAWYISSDMIKERMTAVGEDCIWAFGIVEPQLRIPSHYNISDAQRCKRHHRVRRSMLLFDFKREASEEVDVVAGPYKPPLLVESDPAHRGSFPMLEIVSQATEQQE</sequence>
<dbReference type="AlphaFoldDB" id="A0A0S4ISR5"/>
<evidence type="ECO:0000313" key="1">
    <source>
        <dbReference type="EMBL" id="CUF30690.1"/>
    </source>
</evidence>
<proteinExistence type="predicted"/>
<organism evidence="1 2">
    <name type="scientific">Bodo saltans</name>
    <name type="common">Flagellated protozoan</name>
    <dbReference type="NCBI Taxonomy" id="75058"/>
    <lineage>
        <taxon>Eukaryota</taxon>
        <taxon>Discoba</taxon>
        <taxon>Euglenozoa</taxon>
        <taxon>Kinetoplastea</taxon>
        <taxon>Metakinetoplastina</taxon>
        <taxon>Eubodonida</taxon>
        <taxon>Bodonidae</taxon>
        <taxon>Bodo</taxon>
    </lineage>
</organism>
<dbReference type="VEuPathDB" id="TriTrypDB:BSAL_61200"/>
<keyword evidence="2" id="KW-1185">Reference proteome</keyword>
<dbReference type="Proteomes" id="UP000051952">
    <property type="component" value="Unassembled WGS sequence"/>
</dbReference>
<accession>A0A0S4ISR5</accession>
<name>A0A0S4ISR5_BODSA</name>
<gene>
    <name evidence="1" type="ORF">BSAL_61200</name>
</gene>
<dbReference type="EMBL" id="CYKH01000294">
    <property type="protein sequence ID" value="CUF30690.1"/>
    <property type="molecule type" value="Genomic_DNA"/>
</dbReference>
<evidence type="ECO:0000313" key="2">
    <source>
        <dbReference type="Proteomes" id="UP000051952"/>
    </source>
</evidence>
<feature type="non-terminal residue" evidence="1">
    <location>
        <position position="592"/>
    </location>
</feature>
<protein>
    <submittedName>
        <fullName evidence="1">Uncharacterized protein</fullName>
    </submittedName>
</protein>